<dbReference type="EMBL" id="JAGKSB010000004">
    <property type="protein sequence ID" value="MBP3942860.1"/>
    <property type="molecule type" value="Genomic_DNA"/>
</dbReference>
<evidence type="ECO:0000313" key="1">
    <source>
        <dbReference type="EMBL" id="MBP3942860.1"/>
    </source>
</evidence>
<dbReference type="Pfam" id="PF14903">
    <property type="entry name" value="WG_beta_rep"/>
    <property type="match status" value="3"/>
</dbReference>
<dbReference type="AlphaFoldDB" id="A0A8T4H6T8"/>
<dbReference type="Proteomes" id="UP000679691">
    <property type="component" value="Unassembled WGS sequence"/>
</dbReference>
<keyword evidence="2" id="KW-1185">Reference proteome</keyword>
<sequence>MKRIVFSLTLVVATYFVGLAQTFPGYIITYKNTAASDQQKEVFVKSWVTKDYSKTFTADGEESTACITDHAKNEYTVLFPNQQIFLKIDDVKIYNENTNQHIAIDFSSLETKTIAGYTCKLARAKIDFSQKLVTDSMMNIWYTTELPTFFWHDFSSFKNIPGAVLQVDVQGRGMEAQTVERAAISSNEFGVPVFYKDQNKAWTSASNEEQVAENLRTYYEEETGLYGLKDTLDQLVLSPCYKYISSYDDGVAIVIDSTYNYYGSINLQGEVVLSASYEYLEYNADYKAYIFGSLGKKGLMDERGEVLIPANHELLYFAKGGYLSFVDNKNYGVIDRHNHIIIPAKFGFISDISSQTFIVFEKDKYQLYSLKTKKKIGKVYDSLGYDKETNLVMALAGDKYGFIDETGKVIIPITYYYTSLFTNGMTVVMETADSEPFILNPKGELIGTDINKYLEAIKQ</sequence>
<dbReference type="PANTHER" id="PTHR37841">
    <property type="entry name" value="GLR2918 PROTEIN"/>
    <property type="match status" value="1"/>
</dbReference>
<accession>A0A8T4H6T8</accession>
<evidence type="ECO:0000313" key="2">
    <source>
        <dbReference type="Proteomes" id="UP000679691"/>
    </source>
</evidence>
<name>A0A8T4H6T8_9SPHI</name>
<reference evidence="1" key="1">
    <citation type="submission" date="2021-03" db="EMBL/GenBank/DDBJ databases">
        <authorList>
            <person name="Lu T."/>
            <person name="Wang Q."/>
            <person name="Han X."/>
        </authorList>
    </citation>
    <scope>NUCLEOTIDE SEQUENCE</scope>
    <source>
        <strain evidence="1">WQ 2009</strain>
    </source>
</reference>
<organism evidence="1 2">
    <name type="scientific">Rhinopithecimicrobium faecis</name>
    <dbReference type="NCBI Taxonomy" id="2820698"/>
    <lineage>
        <taxon>Bacteria</taxon>
        <taxon>Pseudomonadati</taxon>
        <taxon>Bacteroidota</taxon>
        <taxon>Sphingobacteriia</taxon>
        <taxon>Sphingobacteriales</taxon>
        <taxon>Sphingobacteriaceae</taxon>
        <taxon>Rhinopithecimicrobium</taxon>
    </lineage>
</organism>
<dbReference type="InterPro" id="IPR032774">
    <property type="entry name" value="WG_beta_rep"/>
</dbReference>
<dbReference type="RefSeq" id="WP_353546346.1">
    <property type="nucleotide sequence ID" value="NZ_JAGKSB010000004.1"/>
</dbReference>
<gene>
    <name evidence="1" type="ORF">J5U18_04660</name>
</gene>
<dbReference type="PANTHER" id="PTHR37841:SF1">
    <property type="entry name" value="DUF3298 DOMAIN-CONTAINING PROTEIN"/>
    <property type="match status" value="1"/>
</dbReference>
<proteinExistence type="predicted"/>
<protein>
    <submittedName>
        <fullName evidence="1">WG repeat-containing protein</fullName>
    </submittedName>
</protein>
<comment type="caution">
    <text evidence="1">The sequence shown here is derived from an EMBL/GenBank/DDBJ whole genome shotgun (WGS) entry which is preliminary data.</text>
</comment>